<sequence length="155" mass="16638">MSVAFRRESDEEHLEPRFELPIPPGPNLVTPRGLALIVARVAALDAALAVESDEARLTELRRDLRYWRARQASARPTPPAEGEEAGFASRIVYRRGGIEATVDIVGHDEADPAHGRLAFTAPLARVLIGAGAGDRVDFAGQADAIEILSVGPIPD</sequence>
<feature type="domain" description="Transcription elongation factor GreA/GreB C-terminal" evidence="1">
    <location>
        <begin position="85"/>
        <end position="150"/>
    </location>
</feature>
<dbReference type="Proteomes" id="UP000318681">
    <property type="component" value="Unassembled WGS sequence"/>
</dbReference>
<evidence type="ECO:0000313" key="3">
    <source>
        <dbReference type="Proteomes" id="UP000318681"/>
    </source>
</evidence>
<reference evidence="2 3" key="1">
    <citation type="submission" date="2019-07" db="EMBL/GenBank/DDBJ databases">
        <title>Sphingomonas solaris sp. nov., isolated from a solar panel from Boston, Massachusetts.</title>
        <authorList>
            <person name="Tanner K."/>
            <person name="Pascual J."/>
            <person name="Mancuso C."/>
            <person name="Pereto J."/>
            <person name="Khalil A."/>
            <person name="Vilanova C."/>
        </authorList>
    </citation>
    <scope>NUCLEOTIDE SEQUENCE [LARGE SCALE GENOMIC DNA]</scope>
    <source>
        <strain evidence="2 3">R4DWN</strain>
    </source>
</reference>
<gene>
    <name evidence="2" type="ORF">FOY91_16240</name>
</gene>
<comment type="caution">
    <text evidence="2">The sequence shown here is derived from an EMBL/GenBank/DDBJ whole genome shotgun (WGS) entry which is preliminary data.</text>
</comment>
<dbReference type="InterPro" id="IPR001437">
    <property type="entry name" value="Tscrpt_elong_fac_GreA/B_C"/>
</dbReference>
<dbReference type="Pfam" id="PF01272">
    <property type="entry name" value="GreA_GreB"/>
    <property type="match status" value="1"/>
</dbReference>
<proteinExistence type="predicted"/>
<dbReference type="GO" id="GO:0016301">
    <property type="term" value="F:kinase activity"/>
    <property type="evidence" value="ECO:0007669"/>
    <property type="project" value="UniProtKB-KW"/>
</dbReference>
<keyword evidence="3" id="KW-1185">Reference proteome</keyword>
<keyword evidence="2" id="KW-0808">Transferase</keyword>
<dbReference type="Gene3D" id="3.10.50.30">
    <property type="entry name" value="Transcription elongation factor, GreA/GreB, C-terminal domain"/>
    <property type="match status" value="1"/>
</dbReference>
<dbReference type="EMBL" id="VNIM01000081">
    <property type="protein sequence ID" value="TVV71668.1"/>
    <property type="molecule type" value="Genomic_DNA"/>
</dbReference>
<dbReference type="OrthoDB" id="8537952at2"/>
<name>A0A558QX38_9SPHN</name>
<evidence type="ECO:0000259" key="1">
    <source>
        <dbReference type="Pfam" id="PF01272"/>
    </source>
</evidence>
<accession>A0A558QX38</accession>
<dbReference type="GO" id="GO:0032784">
    <property type="term" value="P:regulation of DNA-templated transcription elongation"/>
    <property type="evidence" value="ECO:0007669"/>
    <property type="project" value="InterPro"/>
</dbReference>
<dbReference type="AlphaFoldDB" id="A0A558QX38"/>
<organism evidence="2 3">
    <name type="scientific">Alterirhizorhabdus solaris</name>
    <dbReference type="NCBI Taxonomy" id="2529389"/>
    <lineage>
        <taxon>Bacteria</taxon>
        <taxon>Pseudomonadati</taxon>
        <taxon>Pseudomonadota</taxon>
        <taxon>Alphaproteobacteria</taxon>
        <taxon>Sphingomonadales</taxon>
        <taxon>Rhizorhabdaceae</taxon>
        <taxon>Alterirhizorhabdus</taxon>
    </lineage>
</organism>
<protein>
    <submittedName>
        <fullName evidence="2">Nucleoside-diphosphate kinase</fullName>
    </submittedName>
</protein>
<dbReference type="RefSeq" id="WP_145154263.1">
    <property type="nucleotide sequence ID" value="NZ_VNIM01000081.1"/>
</dbReference>
<evidence type="ECO:0000313" key="2">
    <source>
        <dbReference type="EMBL" id="TVV71668.1"/>
    </source>
</evidence>
<dbReference type="GO" id="GO:0003677">
    <property type="term" value="F:DNA binding"/>
    <property type="evidence" value="ECO:0007669"/>
    <property type="project" value="InterPro"/>
</dbReference>
<dbReference type="InterPro" id="IPR036953">
    <property type="entry name" value="GreA/GreB_C_sf"/>
</dbReference>
<keyword evidence="2" id="KW-0418">Kinase</keyword>
<dbReference type="SUPFAM" id="SSF54534">
    <property type="entry name" value="FKBP-like"/>
    <property type="match status" value="1"/>
</dbReference>